<dbReference type="Pfam" id="PF00053">
    <property type="entry name" value="EGF_laminin"/>
    <property type="match status" value="5"/>
</dbReference>
<comment type="subcellular location">
    <subcellularLocation>
        <location evidence="1">Secreted</location>
        <location evidence="1">Extracellular space</location>
        <location evidence="1">Extracellular matrix</location>
        <location evidence="1">Basement membrane</location>
    </subcellularLocation>
</comment>
<gene>
    <name evidence="15" type="ORF">EB796_011046</name>
</gene>
<dbReference type="PRINTS" id="PR00011">
    <property type="entry name" value="EGFLAMININ"/>
</dbReference>
<dbReference type="EMBL" id="VXIV02001682">
    <property type="protein sequence ID" value="KAF6030639.1"/>
    <property type="molecule type" value="Genomic_DNA"/>
</dbReference>
<evidence type="ECO:0000256" key="13">
    <source>
        <dbReference type="SAM" id="SignalP"/>
    </source>
</evidence>
<feature type="coiled-coil region" evidence="12">
    <location>
        <begin position="679"/>
        <end position="713"/>
    </location>
</feature>
<name>A0A7J7JW44_BUGNE</name>
<keyword evidence="2" id="KW-0964">Secreted</keyword>
<accession>A0A7J7JW44</accession>
<feature type="chain" id="PRO_5029614578" description="Laminin EGF-like domain-containing protein" evidence="13">
    <location>
        <begin position="21"/>
        <end position="899"/>
    </location>
</feature>
<keyword evidence="8 11" id="KW-1015">Disulfide bond</keyword>
<proteinExistence type="predicted"/>
<evidence type="ECO:0000256" key="5">
    <source>
        <dbReference type="ARBA" id="ARBA00022737"/>
    </source>
</evidence>
<dbReference type="InterPro" id="IPR050440">
    <property type="entry name" value="Laminin/Netrin_ECM"/>
</dbReference>
<evidence type="ECO:0000256" key="10">
    <source>
        <dbReference type="ARBA" id="ARBA00023292"/>
    </source>
</evidence>
<dbReference type="PROSITE" id="PS01248">
    <property type="entry name" value="EGF_LAM_1"/>
    <property type="match status" value="1"/>
</dbReference>
<evidence type="ECO:0000256" key="9">
    <source>
        <dbReference type="ARBA" id="ARBA00023180"/>
    </source>
</evidence>
<dbReference type="SMART" id="SM00180">
    <property type="entry name" value="EGF_Lam"/>
    <property type="match status" value="5"/>
</dbReference>
<evidence type="ECO:0000256" key="11">
    <source>
        <dbReference type="PROSITE-ProRule" id="PRU00460"/>
    </source>
</evidence>
<dbReference type="GO" id="GO:0034446">
    <property type="term" value="P:substrate adhesion-dependent cell spreading"/>
    <property type="evidence" value="ECO:0007669"/>
    <property type="project" value="TreeGrafter"/>
</dbReference>
<dbReference type="GO" id="GO:0007411">
    <property type="term" value="P:axon guidance"/>
    <property type="evidence" value="ECO:0007669"/>
    <property type="project" value="TreeGrafter"/>
</dbReference>
<dbReference type="OrthoDB" id="5985440at2759"/>
<evidence type="ECO:0000256" key="12">
    <source>
        <dbReference type="SAM" id="Coils"/>
    </source>
</evidence>
<keyword evidence="5" id="KW-0677">Repeat</keyword>
<dbReference type="FunFam" id="2.10.25.10:FF:000130">
    <property type="entry name" value="Laminin subunit beta 1"/>
    <property type="match status" value="1"/>
</dbReference>
<dbReference type="PROSITE" id="PS50027">
    <property type="entry name" value="EGF_LAM_2"/>
    <property type="match status" value="3"/>
</dbReference>
<dbReference type="CDD" id="cd00055">
    <property type="entry name" value="EGF_Lam"/>
    <property type="match status" value="5"/>
</dbReference>
<evidence type="ECO:0000256" key="3">
    <source>
        <dbReference type="ARBA" id="ARBA00022530"/>
    </source>
</evidence>
<feature type="domain" description="Laminin EGF-like" evidence="14">
    <location>
        <begin position="241"/>
        <end position="287"/>
    </location>
</feature>
<feature type="domain" description="Laminin EGF-like" evidence="14">
    <location>
        <begin position="193"/>
        <end position="240"/>
    </location>
</feature>
<dbReference type="GO" id="GO:0016477">
    <property type="term" value="P:cell migration"/>
    <property type="evidence" value="ECO:0007669"/>
    <property type="project" value="TreeGrafter"/>
</dbReference>
<dbReference type="FunFam" id="2.10.25.10:FF:000135">
    <property type="entry name" value="Laminin subunit beta 4"/>
    <property type="match status" value="1"/>
</dbReference>
<evidence type="ECO:0000256" key="6">
    <source>
        <dbReference type="ARBA" id="ARBA00022869"/>
    </source>
</evidence>
<dbReference type="GO" id="GO:0009887">
    <property type="term" value="P:animal organ morphogenesis"/>
    <property type="evidence" value="ECO:0007669"/>
    <property type="project" value="TreeGrafter"/>
</dbReference>
<feature type="signal peptide" evidence="13">
    <location>
        <begin position="1"/>
        <end position="20"/>
    </location>
</feature>
<feature type="domain" description="Laminin EGF-like" evidence="14">
    <location>
        <begin position="141"/>
        <end position="192"/>
    </location>
</feature>
<keyword evidence="4 13" id="KW-0732">Signal</keyword>
<reference evidence="15" key="1">
    <citation type="submission" date="2020-06" db="EMBL/GenBank/DDBJ databases">
        <title>Draft genome of Bugula neritina, a colonial animal packing powerful symbionts and potential medicines.</title>
        <authorList>
            <person name="Rayko M."/>
        </authorList>
    </citation>
    <scope>NUCLEOTIDE SEQUENCE [LARGE SCALE GENOMIC DNA]</scope>
    <source>
        <strain evidence="15">Kwan_BN1</strain>
    </source>
</reference>
<evidence type="ECO:0000256" key="4">
    <source>
        <dbReference type="ARBA" id="ARBA00022729"/>
    </source>
</evidence>
<keyword evidence="3" id="KW-0272">Extracellular matrix</keyword>
<dbReference type="PANTHER" id="PTHR10574">
    <property type="entry name" value="NETRIN/LAMININ-RELATED"/>
    <property type="match status" value="1"/>
</dbReference>
<evidence type="ECO:0000313" key="15">
    <source>
        <dbReference type="EMBL" id="KAF6030639.1"/>
    </source>
</evidence>
<evidence type="ECO:0000256" key="8">
    <source>
        <dbReference type="ARBA" id="ARBA00023157"/>
    </source>
</evidence>
<evidence type="ECO:0000256" key="7">
    <source>
        <dbReference type="ARBA" id="ARBA00023054"/>
    </source>
</evidence>
<feature type="disulfide bond" evidence="11">
    <location>
        <begin position="241"/>
        <end position="253"/>
    </location>
</feature>
<protein>
    <recommendedName>
        <fullName evidence="14">Laminin EGF-like domain-containing protein</fullName>
    </recommendedName>
</protein>
<evidence type="ECO:0000256" key="2">
    <source>
        <dbReference type="ARBA" id="ARBA00022525"/>
    </source>
</evidence>
<dbReference type="PANTHER" id="PTHR10574:SF268">
    <property type="entry name" value="LAMININ SUBUNIT BETA-3"/>
    <property type="match status" value="1"/>
</dbReference>
<dbReference type="Proteomes" id="UP000593567">
    <property type="component" value="Unassembled WGS sequence"/>
</dbReference>
<dbReference type="Gene3D" id="2.10.25.10">
    <property type="entry name" value="Laminin"/>
    <property type="match status" value="5"/>
</dbReference>
<organism evidence="15 16">
    <name type="scientific">Bugula neritina</name>
    <name type="common">Brown bryozoan</name>
    <name type="synonym">Sertularia neritina</name>
    <dbReference type="NCBI Taxonomy" id="10212"/>
    <lineage>
        <taxon>Eukaryota</taxon>
        <taxon>Metazoa</taxon>
        <taxon>Spiralia</taxon>
        <taxon>Lophotrochozoa</taxon>
        <taxon>Bryozoa</taxon>
        <taxon>Gymnolaemata</taxon>
        <taxon>Cheilostomatida</taxon>
        <taxon>Flustrina</taxon>
        <taxon>Buguloidea</taxon>
        <taxon>Bugulidae</taxon>
        <taxon>Bugula</taxon>
    </lineage>
</organism>
<feature type="disulfide bond" evidence="11">
    <location>
        <begin position="193"/>
        <end position="205"/>
    </location>
</feature>
<keyword evidence="9" id="KW-0325">Glycoprotein</keyword>
<comment type="caution">
    <text evidence="11">Lacks conserved residue(s) required for the propagation of feature annotation.</text>
</comment>
<feature type="disulfide bond" evidence="11">
    <location>
        <begin position="262"/>
        <end position="271"/>
    </location>
</feature>
<dbReference type="GO" id="GO:0070831">
    <property type="term" value="P:basement membrane assembly"/>
    <property type="evidence" value="ECO:0007669"/>
    <property type="project" value="TreeGrafter"/>
</dbReference>
<keyword evidence="16" id="KW-1185">Reference proteome</keyword>
<sequence>MRLTYLLTLLIGYYGDPSLGSEIPCSKCMCPGGEGSGYQHASTCSLDQRTKAMICDCPPEFAGDRCEECAINHYGNPLVANGTCTSCLEGCNYSIDMEIPGSCDADTGRCLKCQYDTEGDSCERCAKGFHGNAVEHSCVACTCNWLGADRNATEPCNRQTGQCPCLPNVIGESCDQCAQDHWKLASGVGCEPCMCDNEGSLSPQCNEFDGQCQCIAGRGGKRCDQCPDLYYGDPVVQCFACDCNPDGSETLQCDPTSGQCVCLEGITGLKCDRCDRGTTGDLPNCVPCGECFDNWDSIVKTLRERTNDMLVQVNVTKSQGAVGVFDEQFQKIEDTLEKIQMIINNFNKSEASLDEMELSLDQIRLLLESAQSEIAVLDNNFKETNKEVAQTESHLSALELQIAELLQFAQAQKIDVDKAVQEDIVGAYKTIQANEQLSQSYLDEASQTKDLVTEALALQNDTIDMLEANDEEFTNKTQENTEALDEFDQQLAEIKLATLEDINKLVCDVKSPFLPDQYCDVACGGGGCGSCGEGNSCTNGAQGKVISAMNTIAQAEDVANNKTLSANSLKKEFEDANVEADVTLAAANESNIAAAAVLEEATSANISLTDTLNTIGEFLGEDKVTPQDVVAVAERVLELNISVELGKIEALANQINETIKNLTNIDQILNETAADLATSEKLKERADNASKAANEILQQVNNLNKKLSDARKAQNDSAVAISNAKEDIAETRESLKAIGDTMTSASKKARALRTLVNNLYVEVKNLGTINTANGQNVDQAKSEAELARRHADQAELDSKTIESNYTGVPEKIAERHNASLSAYERSVALLKRAGQLATSLTSNNITLTTMNKQLEDNEKHMTGLQKEIDRLTAQVDAHIITLTAAETHHSTCEATDTTT</sequence>
<evidence type="ECO:0000259" key="14">
    <source>
        <dbReference type="PROSITE" id="PS50027"/>
    </source>
</evidence>
<feature type="disulfide bond" evidence="11">
    <location>
        <begin position="243"/>
        <end position="260"/>
    </location>
</feature>
<dbReference type="FunFam" id="2.10.25.10:FF:000101">
    <property type="entry name" value="Laminin subunit beta 1"/>
    <property type="match status" value="1"/>
</dbReference>
<evidence type="ECO:0000313" key="16">
    <source>
        <dbReference type="Proteomes" id="UP000593567"/>
    </source>
</evidence>
<dbReference type="InterPro" id="IPR002049">
    <property type="entry name" value="LE_dom"/>
</dbReference>
<feature type="coiled-coil region" evidence="12">
    <location>
        <begin position="353"/>
        <end position="401"/>
    </location>
</feature>
<feature type="disulfide bond" evidence="11">
    <location>
        <begin position="195"/>
        <end position="212"/>
    </location>
</feature>
<dbReference type="GO" id="GO:0009888">
    <property type="term" value="P:tissue development"/>
    <property type="evidence" value="ECO:0007669"/>
    <property type="project" value="TreeGrafter"/>
</dbReference>
<comment type="caution">
    <text evidence="15">The sequence shown here is derived from an EMBL/GenBank/DDBJ whole genome shotgun (WGS) entry which is preliminary data.</text>
</comment>
<evidence type="ECO:0000256" key="1">
    <source>
        <dbReference type="ARBA" id="ARBA00004302"/>
    </source>
</evidence>
<keyword evidence="10 11" id="KW-0424">Laminin EGF-like domain</keyword>
<keyword evidence="7 12" id="KW-0175">Coiled coil</keyword>
<keyword evidence="6" id="KW-0084">Basement membrane</keyword>
<feature type="coiled-coil region" evidence="12">
    <location>
        <begin position="847"/>
        <end position="874"/>
    </location>
</feature>
<dbReference type="SUPFAM" id="SSF57196">
    <property type="entry name" value="EGF/Laminin"/>
    <property type="match status" value="5"/>
</dbReference>
<feature type="disulfide bond" evidence="11">
    <location>
        <begin position="214"/>
        <end position="223"/>
    </location>
</feature>
<dbReference type="GO" id="GO:0043256">
    <property type="term" value="C:laminin complex"/>
    <property type="evidence" value="ECO:0007669"/>
    <property type="project" value="TreeGrafter"/>
</dbReference>
<feature type="disulfide bond" evidence="11">
    <location>
        <begin position="165"/>
        <end position="174"/>
    </location>
</feature>
<dbReference type="AlphaFoldDB" id="A0A7J7JW44"/>